<evidence type="ECO:0008006" key="3">
    <source>
        <dbReference type="Google" id="ProtNLM"/>
    </source>
</evidence>
<dbReference type="InterPro" id="IPR012337">
    <property type="entry name" value="RNaseH-like_sf"/>
</dbReference>
<evidence type="ECO:0000313" key="2">
    <source>
        <dbReference type="Proteomes" id="UP000765509"/>
    </source>
</evidence>
<dbReference type="InterPro" id="IPR036397">
    <property type="entry name" value="RNaseH_sf"/>
</dbReference>
<gene>
    <name evidence="1" type="ORF">O181_108138</name>
</gene>
<accession>A0A9Q3JTS8</accession>
<dbReference type="EMBL" id="AVOT02082603">
    <property type="protein sequence ID" value="MBW0568423.1"/>
    <property type="molecule type" value="Genomic_DNA"/>
</dbReference>
<proteinExistence type="predicted"/>
<dbReference type="Gene3D" id="3.30.420.10">
    <property type="entry name" value="Ribonuclease H-like superfamily/Ribonuclease H"/>
    <property type="match status" value="1"/>
</dbReference>
<protein>
    <recommendedName>
        <fullName evidence="3">Integrase zinc-binding domain-containing protein</fullName>
    </recommendedName>
</protein>
<dbReference type="GO" id="GO:0003676">
    <property type="term" value="F:nucleic acid binding"/>
    <property type="evidence" value="ECO:0007669"/>
    <property type="project" value="InterPro"/>
</dbReference>
<evidence type="ECO:0000313" key="1">
    <source>
        <dbReference type="EMBL" id="MBW0568423.1"/>
    </source>
</evidence>
<organism evidence="1 2">
    <name type="scientific">Austropuccinia psidii MF-1</name>
    <dbReference type="NCBI Taxonomy" id="1389203"/>
    <lineage>
        <taxon>Eukaryota</taxon>
        <taxon>Fungi</taxon>
        <taxon>Dikarya</taxon>
        <taxon>Basidiomycota</taxon>
        <taxon>Pucciniomycotina</taxon>
        <taxon>Pucciniomycetes</taxon>
        <taxon>Pucciniales</taxon>
        <taxon>Sphaerophragmiaceae</taxon>
        <taxon>Austropuccinia</taxon>
    </lineage>
</organism>
<sequence length="117" mass="13739">MIHIQEPKSPWEVVHMDWLPALLPSGYKRYNGCLVIVDRYSKTPIFLPCHKDDTDMDKALLLWNCLGLRYHSKQHITPKHMDYHREWFKLWKTRSGDSVPMGYNSKTQMALPITGAL</sequence>
<dbReference type="OrthoDB" id="10267344at2759"/>
<comment type="caution">
    <text evidence="1">The sequence shown here is derived from an EMBL/GenBank/DDBJ whole genome shotgun (WGS) entry which is preliminary data.</text>
</comment>
<dbReference type="Proteomes" id="UP000765509">
    <property type="component" value="Unassembled WGS sequence"/>
</dbReference>
<keyword evidence="2" id="KW-1185">Reference proteome</keyword>
<dbReference type="SUPFAM" id="SSF53098">
    <property type="entry name" value="Ribonuclease H-like"/>
    <property type="match status" value="1"/>
</dbReference>
<reference evidence="1" key="1">
    <citation type="submission" date="2021-03" db="EMBL/GenBank/DDBJ databases">
        <title>Draft genome sequence of rust myrtle Austropuccinia psidii MF-1, a brazilian biotype.</title>
        <authorList>
            <person name="Quecine M.C."/>
            <person name="Pachon D.M.R."/>
            <person name="Bonatelli M.L."/>
            <person name="Correr F.H."/>
            <person name="Franceschini L.M."/>
            <person name="Leite T.F."/>
            <person name="Margarido G.R.A."/>
            <person name="Almeida C.A."/>
            <person name="Ferrarezi J.A."/>
            <person name="Labate C.A."/>
        </authorList>
    </citation>
    <scope>NUCLEOTIDE SEQUENCE</scope>
    <source>
        <strain evidence="1">MF-1</strain>
    </source>
</reference>
<name>A0A9Q3JTS8_9BASI</name>
<dbReference type="AlphaFoldDB" id="A0A9Q3JTS8"/>